<feature type="compositionally biased region" description="Basic residues" evidence="1">
    <location>
        <begin position="76"/>
        <end position="87"/>
    </location>
</feature>
<comment type="caution">
    <text evidence="2">The sequence shown here is derived from an EMBL/GenBank/DDBJ whole genome shotgun (WGS) entry which is preliminary data.</text>
</comment>
<evidence type="ECO:0000313" key="2">
    <source>
        <dbReference type="EMBL" id="KAJ1109579.1"/>
    </source>
</evidence>
<evidence type="ECO:0000313" key="3">
    <source>
        <dbReference type="Proteomes" id="UP001066276"/>
    </source>
</evidence>
<feature type="region of interest" description="Disordered" evidence="1">
    <location>
        <begin position="1"/>
        <end position="92"/>
    </location>
</feature>
<keyword evidence="3" id="KW-1185">Reference proteome</keyword>
<proteinExistence type="predicted"/>
<feature type="compositionally biased region" description="Basic and acidic residues" evidence="1">
    <location>
        <begin position="60"/>
        <end position="73"/>
    </location>
</feature>
<feature type="region of interest" description="Disordered" evidence="1">
    <location>
        <begin position="106"/>
        <end position="202"/>
    </location>
</feature>
<evidence type="ECO:0000256" key="1">
    <source>
        <dbReference type="SAM" id="MobiDB-lite"/>
    </source>
</evidence>
<dbReference type="AlphaFoldDB" id="A0AAV7N4H5"/>
<dbReference type="Proteomes" id="UP001066276">
    <property type="component" value="Chromosome 9"/>
</dbReference>
<feature type="compositionally biased region" description="Basic and acidic residues" evidence="1">
    <location>
        <begin position="27"/>
        <end position="53"/>
    </location>
</feature>
<reference evidence="2" key="1">
    <citation type="journal article" date="2022" name="bioRxiv">
        <title>Sequencing and chromosome-scale assembly of the giantPleurodeles waltlgenome.</title>
        <authorList>
            <person name="Brown T."/>
            <person name="Elewa A."/>
            <person name="Iarovenko S."/>
            <person name="Subramanian E."/>
            <person name="Araus A.J."/>
            <person name="Petzold A."/>
            <person name="Susuki M."/>
            <person name="Suzuki K.-i.T."/>
            <person name="Hayashi T."/>
            <person name="Toyoda A."/>
            <person name="Oliveira C."/>
            <person name="Osipova E."/>
            <person name="Leigh N.D."/>
            <person name="Simon A."/>
            <person name="Yun M.H."/>
        </authorList>
    </citation>
    <scope>NUCLEOTIDE SEQUENCE</scope>
    <source>
        <strain evidence="2">20211129_DDA</strain>
        <tissue evidence="2">Liver</tissue>
    </source>
</reference>
<feature type="compositionally biased region" description="Basic and acidic residues" evidence="1">
    <location>
        <begin position="120"/>
        <end position="146"/>
    </location>
</feature>
<name>A0AAV7N4H5_PLEWA</name>
<accession>A0AAV7N4H5</accession>
<dbReference type="EMBL" id="JANPWB010000013">
    <property type="protein sequence ID" value="KAJ1109579.1"/>
    <property type="molecule type" value="Genomic_DNA"/>
</dbReference>
<sequence length="202" mass="22347">MNTTCAGAAGTNPALKDVTANPRKLPASKEEPGGLRAEKRRDEKADGGEERHGVNSSSTGERRFKRNQEESVRKSLQYRRRHRRRTAKLPATLQEKCGILRCILEPAKENQGANPRKLPASKEEPEGLRAEERRDEKADGREERHGGNSSSTGKRRFERRPEPGGECPKIFAVSSAAQEAHRKTSSHASGEAWHTQVHPGTG</sequence>
<organism evidence="2 3">
    <name type="scientific">Pleurodeles waltl</name>
    <name type="common">Iberian ribbed newt</name>
    <dbReference type="NCBI Taxonomy" id="8319"/>
    <lineage>
        <taxon>Eukaryota</taxon>
        <taxon>Metazoa</taxon>
        <taxon>Chordata</taxon>
        <taxon>Craniata</taxon>
        <taxon>Vertebrata</taxon>
        <taxon>Euteleostomi</taxon>
        <taxon>Amphibia</taxon>
        <taxon>Batrachia</taxon>
        <taxon>Caudata</taxon>
        <taxon>Salamandroidea</taxon>
        <taxon>Salamandridae</taxon>
        <taxon>Pleurodelinae</taxon>
        <taxon>Pleurodeles</taxon>
    </lineage>
</organism>
<protein>
    <submittedName>
        <fullName evidence="2">Uncharacterized protein</fullName>
    </submittedName>
</protein>
<gene>
    <name evidence="2" type="ORF">NDU88_006939</name>
</gene>